<feature type="domain" description="DUF6576" evidence="1">
    <location>
        <begin position="35"/>
        <end position="79"/>
    </location>
</feature>
<proteinExistence type="predicted"/>
<dbReference type="EMBL" id="JACSPS010000001">
    <property type="protein sequence ID" value="MBD8017171.1"/>
    <property type="molecule type" value="Genomic_DNA"/>
</dbReference>
<evidence type="ECO:0000313" key="3">
    <source>
        <dbReference type="Proteomes" id="UP000626242"/>
    </source>
</evidence>
<dbReference type="Proteomes" id="UP000626242">
    <property type="component" value="Unassembled WGS sequence"/>
</dbReference>
<sequence>MEALLIIAAIGVIFYFFRHRLRRDVFGKTEKYQSQDDIFNAERREREREIDSLLAKIGKNGTDDLSAKDRQRLDELSKK</sequence>
<dbReference type="RefSeq" id="WP_251832381.1">
    <property type="nucleotide sequence ID" value="NZ_JACSPS010000001.1"/>
</dbReference>
<evidence type="ECO:0000259" key="1">
    <source>
        <dbReference type="Pfam" id="PF20216"/>
    </source>
</evidence>
<accession>A0ABR8WK91</accession>
<keyword evidence="3" id="KW-1185">Reference proteome</keyword>
<evidence type="ECO:0000313" key="2">
    <source>
        <dbReference type="EMBL" id="MBD8017171.1"/>
    </source>
</evidence>
<organism evidence="2 3">
    <name type="scientific">Kaistella pullorum</name>
    <dbReference type="NCBI Taxonomy" id="2763074"/>
    <lineage>
        <taxon>Bacteria</taxon>
        <taxon>Pseudomonadati</taxon>
        <taxon>Bacteroidota</taxon>
        <taxon>Flavobacteriia</taxon>
        <taxon>Flavobacteriales</taxon>
        <taxon>Weeksellaceae</taxon>
        <taxon>Chryseobacterium group</taxon>
        <taxon>Kaistella</taxon>
    </lineage>
</organism>
<name>A0ABR8WK91_9FLAO</name>
<dbReference type="Pfam" id="PF20216">
    <property type="entry name" value="DUF6576"/>
    <property type="match status" value="1"/>
</dbReference>
<protein>
    <submittedName>
        <fullName evidence="2">Rhomboid family protein</fullName>
    </submittedName>
</protein>
<dbReference type="InterPro" id="IPR046483">
    <property type="entry name" value="DUF6576"/>
</dbReference>
<gene>
    <name evidence="2" type="ORF">H9628_01685</name>
</gene>
<reference evidence="2 3" key="1">
    <citation type="submission" date="2020-08" db="EMBL/GenBank/DDBJ databases">
        <title>A Genomic Blueprint of the Chicken Gut Microbiome.</title>
        <authorList>
            <person name="Gilroy R."/>
            <person name="Ravi A."/>
            <person name="Getino M."/>
            <person name="Pursley I."/>
            <person name="Horton D.L."/>
            <person name="Alikhan N.-F."/>
            <person name="Baker D."/>
            <person name="Gharbi K."/>
            <person name="Hall N."/>
            <person name="Watson M."/>
            <person name="Adriaenssens E.M."/>
            <person name="Foster-Nyarko E."/>
            <person name="Jarju S."/>
            <person name="Secka A."/>
            <person name="Antonio M."/>
            <person name="Oren A."/>
            <person name="Chaudhuri R."/>
            <person name="La Ragione R.M."/>
            <person name="Hildebrand F."/>
            <person name="Pallen M.J."/>
        </authorList>
    </citation>
    <scope>NUCLEOTIDE SEQUENCE [LARGE SCALE GENOMIC DNA]</scope>
    <source>
        <strain evidence="2 3">Sa1CVA4</strain>
    </source>
</reference>
<comment type="caution">
    <text evidence="2">The sequence shown here is derived from an EMBL/GenBank/DDBJ whole genome shotgun (WGS) entry which is preliminary data.</text>
</comment>